<evidence type="ECO:0000313" key="1">
    <source>
        <dbReference type="EMBL" id="KPL71612.1"/>
    </source>
</evidence>
<evidence type="ECO:0000313" key="2">
    <source>
        <dbReference type="Proteomes" id="UP000050430"/>
    </source>
</evidence>
<dbReference type="InterPro" id="IPR024078">
    <property type="entry name" value="LmbE-like_dom_sf"/>
</dbReference>
<protein>
    <submittedName>
        <fullName evidence="1">LmbE family protein</fullName>
    </submittedName>
</protein>
<dbReference type="GO" id="GO:0016811">
    <property type="term" value="F:hydrolase activity, acting on carbon-nitrogen (but not peptide) bonds, in linear amides"/>
    <property type="evidence" value="ECO:0007669"/>
    <property type="project" value="TreeGrafter"/>
</dbReference>
<dbReference type="RefSeq" id="WP_062420191.1">
    <property type="nucleotide sequence ID" value="NZ_BBYA01000001.1"/>
</dbReference>
<dbReference type="AlphaFoldDB" id="A0A0P6WRN3"/>
<dbReference type="STRING" id="229920.ADM99_09000"/>
<dbReference type="Proteomes" id="UP000050430">
    <property type="component" value="Unassembled WGS sequence"/>
</dbReference>
<reference evidence="1 2" key="1">
    <citation type="submission" date="2015-07" db="EMBL/GenBank/DDBJ databases">
        <title>Genome sequence of Leptolinea tardivitalis DSM 16556.</title>
        <authorList>
            <person name="Hemp J."/>
            <person name="Ward L.M."/>
            <person name="Pace L.A."/>
            <person name="Fischer W.W."/>
        </authorList>
    </citation>
    <scope>NUCLEOTIDE SEQUENCE [LARGE SCALE GENOMIC DNA]</scope>
    <source>
        <strain evidence="1 2">YMTK-2</strain>
    </source>
</reference>
<organism evidence="1 2">
    <name type="scientific">Leptolinea tardivitalis</name>
    <dbReference type="NCBI Taxonomy" id="229920"/>
    <lineage>
        <taxon>Bacteria</taxon>
        <taxon>Bacillati</taxon>
        <taxon>Chloroflexota</taxon>
        <taxon>Anaerolineae</taxon>
        <taxon>Anaerolineales</taxon>
        <taxon>Anaerolineaceae</taxon>
        <taxon>Leptolinea</taxon>
    </lineage>
</organism>
<dbReference type="EMBL" id="LGCK01000010">
    <property type="protein sequence ID" value="KPL71612.1"/>
    <property type="molecule type" value="Genomic_DNA"/>
</dbReference>
<dbReference type="OrthoDB" id="9815144at2"/>
<keyword evidence="2" id="KW-1185">Reference proteome</keyword>
<proteinExistence type="predicted"/>
<sequence>MIAAERILILGAHPDDGEFGCGGTIARFCHEGKKVYYAVFSLCEKSIPEGFPKDILLSEFKTSTSILGIPAENLFIHNYEVRFFPTVRQEILEDLVNIRKKINPDLVLLPSTSDLHQDHKTLSEEGIRAFKGTSILGYEMAWNNRVFSTEAFIHLSKNHIDKKVEALQAYKSQTFRSYSKDSFIRSLAEVRGTQISSEFAEAFEVIYCILK</sequence>
<dbReference type="InterPro" id="IPR003737">
    <property type="entry name" value="GlcNAc_PI_deacetylase-related"/>
</dbReference>
<gene>
    <name evidence="1" type="ORF">ADM99_09000</name>
</gene>
<dbReference type="Gene3D" id="3.40.50.10320">
    <property type="entry name" value="LmbE-like"/>
    <property type="match status" value="1"/>
</dbReference>
<dbReference type="PANTHER" id="PTHR12993:SF11">
    <property type="entry name" value="N-ACETYLGLUCOSAMINYL-PHOSPHATIDYLINOSITOL DE-N-ACETYLASE"/>
    <property type="match status" value="1"/>
</dbReference>
<accession>A0A0P6WRN3</accession>
<name>A0A0P6WRN3_9CHLR</name>
<dbReference type="PANTHER" id="PTHR12993">
    <property type="entry name" value="N-ACETYLGLUCOSAMINYL-PHOSPHATIDYLINOSITOL DE-N-ACETYLASE-RELATED"/>
    <property type="match status" value="1"/>
</dbReference>
<dbReference type="Pfam" id="PF02585">
    <property type="entry name" value="PIG-L"/>
    <property type="match status" value="1"/>
</dbReference>
<dbReference type="SUPFAM" id="SSF102588">
    <property type="entry name" value="LmbE-like"/>
    <property type="match status" value="1"/>
</dbReference>
<comment type="caution">
    <text evidence="1">The sequence shown here is derived from an EMBL/GenBank/DDBJ whole genome shotgun (WGS) entry which is preliminary data.</text>
</comment>